<dbReference type="PANTHER" id="PTHR42879:SF2">
    <property type="entry name" value="3-OXOACYL-[ACYL-CARRIER-PROTEIN] REDUCTASE FABG"/>
    <property type="match status" value="1"/>
</dbReference>
<dbReference type="InterPro" id="IPR036291">
    <property type="entry name" value="NAD(P)-bd_dom_sf"/>
</dbReference>
<proteinExistence type="inferred from homology"/>
<gene>
    <name evidence="2" type="ORF">METZ01_LOCUS191283</name>
</gene>
<dbReference type="InterPro" id="IPR002347">
    <property type="entry name" value="SDR_fam"/>
</dbReference>
<evidence type="ECO:0000313" key="2">
    <source>
        <dbReference type="EMBL" id="SVB38429.1"/>
    </source>
</evidence>
<dbReference type="InterPro" id="IPR050259">
    <property type="entry name" value="SDR"/>
</dbReference>
<dbReference type="AlphaFoldDB" id="A0A382DJS9"/>
<evidence type="ECO:0000256" key="1">
    <source>
        <dbReference type="ARBA" id="ARBA00006484"/>
    </source>
</evidence>
<dbReference type="PRINTS" id="PR00081">
    <property type="entry name" value="GDHRDH"/>
</dbReference>
<sequence>MRLENKVALLTGIGQGMGRATARLFAQEGAKTALSARGEERLKETASQIESLGGTAIVVPGDLSEKQAVEEIVNNVVDEFGKIDILYAAAGGNFDPNRSLEDIDQSFWDSTAANTMNSLYNLAQAVRPVMKESGAGSIVTVAASFNVRQAGNASYGAAK</sequence>
<evidence type="ECO:0008006" key="3">
    <source>
        <dbReference type="Google" id="ProtNLM"/>
    </source>
</evidence>
<accession>A0A382DJS9</accession>
<dbReference type="Gene3D" id="3.40.50.720">
    <property type="entry name" value="NAD(P)-binding Rossmann-like Domain"/>
    <property type="match status" value="1"/>
</dbReference>
<organism evidence="2">
    <name type="scientific">marine metagenome</name>
    <dbReference type="NCBI Taxonomy" id="408172"/>
    <lineage>
        <taxon>unclassified sequences</taxon>
        <taxon>metagenomes</taxon>
        <taxon>ecological metagenomes</taxon>
    </lineage>
</organism>
<feature type="non-terminal residue" evidence="2">
    <location>
        <position position="159"/>
    </location>
</feature>
<dbReference type="Pfam" id="PF00106">
    <property type="entry name" value="adh_short"/>
    <property type="match status" value="1"/>
</dbReference>
<dbReference type="PANTHER" id="PTHR42879">
    <property type="entry name" value="3-OXOACYL-(ACYL-CARRIER-PROTEIN) REDUCTASE"/>
    <property type="match status" value="1"/>
</dbReference>
<dbReference type="EMBL" id="UINC01039647">
    <property type="protein sequence ID" value="SVB38429.1"/>
    <property type="molecule type" value="Genomic_DNA"/>
</dbReference>
<protein>
    <recommendedName>
        <fullName evidence="3">Short-chain dehydrogenase/reductase SDR</fullName>
    </recommendedName>
</protein>
<comment type="similarity">
    <text evidence="1">Belongs to the short-chain dehydrogenases/reductases (SDR) family.</text>
</comment>
<name>A0A382DJS9_9ZZZZ</name>
<dbReference type="CDD" id="cd05233">
    <property type="entry name" value="SDR_c"/>
    <property type="match status" value="1"/>
</dbReference>
<reference evidence="2" key="1">
    <citation type="submission" date="2018-05" db="EMBL/GenBank/DDBJ databases">
        <authorList>
            <person name="Lanie J.A."/>
            <person name="Ng W.-L."/>
            <person name="Kazmierczak K.M."/>
            <person name="Andrzejewski T.M."/>
            <person name="Davidsen T.M."/>
            <person name="Wayne K.J."/>
            <person name="Tettelin H."/>
            <person name="Glass J.I."/>
            <person name="Rusch D."/>
            <person name="Podicherti R."/>
            <person name="Tsui H.-C.T."/>
            <person name="Winkler M.E."/>
        </authorList>
    </citation>
    <scope>NUCLEOTIDE SEQUENCE</scope>
</reference>
<dbReference type="SUPFAM" id="SSF51735">
    <property type="entry name" value="NAD(P)-binding Rossmann-fold domains"/>
    <property type="match status" value="1"/>
</dbReference>